<keyword evidence="3" id="KW-1185">Reference proteome</keyword>
<evidence type="ECO:0000313" key="3">
    <source>
        <dbReference type="Proteomes" id="UP001437256"/>
    </source>
</evidence>
<sequence>MIQYDLRVPDVSRWPGFSQVSLGSNDPSIWSFTFPPSDVASDAGSDIATLIDPSLWRATKNTLKGGIKIPDIPPILLETFDSRSTSIHWTPSSQAAYKMHFSRAKCLPEVEEPSGPQTDPICRFQKPTHPRD</sequence>
<gene>
    <name evidence="2" type="ORF">AAF712_010237</name>
</gene>
<dbReference type="Proteomes" id="UP001437256">
    <property type="component" value="Unassembled WGS sequence"/>
</dbReference>
<organism evidence="2 3">
    <name type="scientific">Marasmius tenuissimus</name>
    <dbReference type="NCBI Taxonomy" id="585030"/>
    <lineage>
        <taxon>Eukaryota</taxon>
        <taxon>Fungi</taxon>
        <taxon>Dikarya</taxon>
        <taxon>Basidiomycota</taxon>
        <taxon>Agaricomycotina</taxon>
        <taxon>Agaricomycetes</taxon>
        <taxon>Agaricomycetidae</taxon>
        <taxon>Agaricales</taxon>
        <taxon>Marasmiineae</taxon>
        <taxon>Marasmiaceae</taxon>
        <taxon>Marasmius</taxon>
    </lineage>
</organism>
<feature type="region of interest" description="Disordered" evidence="1">
    <location>
        <begin position="109"/>
        <end position="132"/>
    </location>
</feature>
<accession>A0ABR2ZMM5</accession>
<comment type="caution">
    <text evidence="2">The sequence shown here is derived from an EMBL/GenBank/DDBJ whole genome shotgun (WGS) entry which is preliminary data.</text>
</comment>
<proteinExistence type="predicted"/>
<dbReference type="EMBL" id="JBBXMP010000093">
    <property type="protein sequence ID" value="KAL0062916.1"/>
    <property type="molecule type" value="Genomic_DNA"/>
</dbReference>
<name>A0ABR2ZMM5_9AGAR</name>
<reference evidence="2 3" key="1">
    <citation type="submission" date="2024-05" db="EMBL/GenBank/DDBJ databases">
        <title>A draft genome resource for the thread blight pathogen Marasmius tenuissimus strain MS-2.</title>
        <authorList>
            <person name="Yulfo-Soto G.E."/>
            <person name="Baruah I.K."/>
            <person name="Amoako-Attah I."/>
            <person name="Bukari Y."/>
            <person name="Meinhardt L.W."/>
            <person name="Bailey B.A."/>
            <person name="Cohen S.P."/>
        </authorList>
    </citation>
    <scope>NUCLEOTIDE SEQUENCE [LARGE SCALE GENOMIC DNA]</scope>
    <source>
        <strain evidence="2 3">MS-2</strain>
    </source>
</reference>
<protein>
    <submittedName>
        <fullName evidence="2">Uncharacterized protein</fullName>
    </submittedName>
</protein>
<evidence type="ECO:0000313" key="2">
    <source>
        <dbReference type="EMBL" id="KAL0062916.1"/>
    </source>
</evidence>
<evidence type="ECO:0000256" key="1">
    <source>
        <dbReference type="SAM" id="MobiDB-lite"/>
    </source>
</evidence>